<organism evidence="1 2">
    <name type="scientific">Raineya orbicola</name>
    <dbReference type="NCBI Taxonomy" id="2016530"/>
    <lineage>
        <taxon>Bacteria</taxon>
        <taxon>Pseudomonadati</taxon>
        <taxon>Bacteroidota</taxon>
        <taxon>Cytophagia</taxon>
        <taxon>Cytophagales</taxon>
        <taxon>Raineyaceae</taxon>
        <taxon>Raineya</taxon>
    </lineage>
</organism>
<gene>
    <name evidence="1" type="ORF">Rain11_0986</name>
</gene>
<accession>A0A2N3II07</accession>
<dbReference type="EMBL" id="NKXO01000013">
    <property type="protein sequence ID" value="PKQ69921.1"/>
    <property type="molecule type" value="Genomic_DNA"/>
</dbReference>
<dbReference type="RefSeq" id="WP_101358254.1">
    <property type="nucleotide sequence ID" value="NZ_NKXO01000013.1"/>
</dbReference>
<dbReference type="SUPFAM" id="SSF55846">
    <property type="entry name" value="N-acetylmuramoyl-L-alanine amidase-like"/>
    <property type="match status" value="1"/>
</dbReference>
<comment type="caution">
    <text evidence="1">The sequence shown here is derived from an EMBL/GenBank/DDBJ whole genome shotgun (WGS) entry which is preliminary data.</text>
</comment>
<name>A0A2N3II07_9BACT</name>
<protein>
    <submittedName>
        <fullName evidence="1">N-acetylmuramoyl-L-alanine amidase</fullName>
    </submittedName>
</protein>
<dbReference type="InterPro" id="IPR036365">
    <property type="entry name" value="PGBD-like_sf"/>
</dbReference>
<dbReference type="InterPro" id="IPR036505">
    <property type="entry name" value="Amidase/PGRP_sf"/>
</dbReference>
<dbReference type="OrthoDB" id="1523598at2"/>
<evidence type="ECO:0000313" key="1">
    <source>
        <dbReference type="EMBL" id="PKQ69921.1"/>
    </source>
</evidence>
<keyword evidence="2" id="KW-1185">Reference proteome</keyword>
<dbReference type="AlphaFoldDB" id="A0A2N3II07"/>
<dbReference type="GO" id="GO:0009253">
    <property type="term" value="P:peptidoglycan catabolic process"/>
    <property type="evidence" value="ECO:0007669"/>
    <property type="project" value="InterPro"/>
</dbReference>
<reference evidence="1 2" key="1">
    <citation type="submission" date="2017-06" db="EMBL/GenBank/DDBJ databases">
        <title>Raineya orbicola gen. nov., sp. nov. a slightly thermophilic bacterium of the phylum Bacteroidetes and the description of Raineyaceae fam. nov.</title>
        <authorList>
            <person name="Albuquerque L."/>
            <person name="Polonia A.R.M."/>
            <person name="Barroso C."/>
            <person name="Froufe H.J.C."/>
            <person name="Lage O."/>
            <person name="Lobo-Da-Cunha A."/>
            <person name="Egas C."/>
            <person name="Da Costa M.S."/>
        </authorList>
    </citation>
    <scope>NUCLEOTIDE SEQUENCE [LARGE SCALE GENOMIC DNA]</scope>
    <source>
        <strain evidence="1 2">SPSPC-11</strain>
    </source>
</reference>
<proteinExistence type="predicted"/>
<dbReference type="Gene3D" id="3.40.80.10">
    <property type="entry name" value="Peptidoglycan recognition protein-like"/>
    <property type="match status" value="1"/>
</dbReference>
<dbReference type="Proteomes" id="UP000233387">
    <property type="component" value="Unassembled WGS sequence"/>
</dbReference>
<dbReference type="SUPFAM" id="SSF47090">
    <property type="entry name" value="PGBD-like"/>
    <property type="match status" value="1"/>
</dbReference>
<evidence type="ECO:0000313" key="2">
    <source>
        <dbReference type="Proteomes" id="UP000233387"/>
    </source>
</evidence>
<sequence>MSITRSKNKKSVEETYTLRTDSLITFTKLYFRMEIISENQKTPRRNILMNLLAELGFKSIRDFQKSQKLAQDGLAGLMTYNALYQKLLNIVELQNFAGHYYKQTYPKNQIVWHHSAGWDNARGMYDWWRQDGVMHVATAVGIVDDGTLFRGYDESFWAHHIGMKHLNNLARNQQSVAVEICNWGSLTEKNKKLYSWANVEIPKKKAIALNYKGYKYYEIYTDSEIKTLKYWTLLNAMRFGIPLAYRESDMWELSQNAINGVAGIYTHNSYISWKTDVSPQLKLIKMAKELVAYEK</sequence>
<dbReference type="GO" id="GO:0008745">
    <property type="term" value="F:N-acetylmuramoyl-L-alanine amidase activity"/>
    <property type="evidence" value="ECO:0007669"/>
    <property type="project" value="InterPro"/>
</dbReference>